<keyword evidence="3 6" id="KW-0812">Transmembrane</keyword>
<feature type="domain" description="Phosphatidic acid phosphatase type 2/haloperoxidase" evidence="7">
    <location>
        <begin position="100"/>
        <end position="139"/>
    </location>
</feature>
<evidence type="ECO:0000256" key="3">
    <source>
        <dbReference type="ARBA" id="ARBA00022692"/>
    </source>
</evidence>
<dbReference type="Pfam" id="PF01569">
    <property type="entry name" value="PAP2"/>
    <property type="match status" value="1"/>
</dbReference>
<accession>A0ABD0V888</accession>
<dbReference type="InterPro" id="IPR043216">
    <property type="entry name" value="PAP-like"/>
</dbReference>
<evidence type="ECO:0000313" key="9">
    <source>
        <dbReference type="Proteomes" id="UP001552299"/>
    </source>
</evidence>
<evidence type="ECO:0000256" key="2">
    <source>
        <dbReference type="ARBA" id="ARBA00008816"/>
    </source>
</evidence>
<dbReference type="SUPFAM" id="SSF48317">
    <property type="entry name" value="Acid phosphatase/Vanadium-dependent haloperoxidase"/>
    <property type="match status" value="1"/>
</dbReference>
<comment type="caution">
    <text evidence="8">The sequence shown here is derived from an EMBL/GenBank/DDBJ whole genome shotgun (WGS) entry which is preliminary data.</text>
</comment>
<evidence type="ECO:0000259" key="7">
    <source>
        <dbReference type="Pfam" id="PF01569"/>
    </source>
</evidence>
<comment type="similarity">
    <text evidence="2">Belongs to the PA-phosphatase related phosphoesterase family.</text>
</comment>
<dbReference type="AlphaFoldDB" id="A0ABD0V888"/>
<dbReference type="InterPro" id="IPR036938">
    <property type="entry name" value="PAP2/HPO_sf"/>
</dbReference>
<protein>
    <recommendedName>
        <fullName evidence="7">Phosphatidic acid phosphatase type 2/haloperoxidase domain-containing protein</fullName>
    </recommendedName>
</protein>
<evidence type="ECO:0000256" key="5">
    <source>
        <dbReference type="ARBA" id="ARBA00023136"/>
    </source>
</evidence>
<dbReference type="EMBL" id="JANQDX010000007">
    <property type="protein sequence ID" value="KAL0921454.1"/>
    <property type="molecule type" value="Genomic_DNA"/>
</dbReference>
<dbReference type="PANTHER" id="PTHR10165">
    <property type="entry name" value="LIPID PHOSPHATE PHOSPHATASE"/>
    <property type="match status" value="1"/>
</dbReference>
<evidence type="ECO:0000256" key="6">
    <source>
        <dbReference type="SAM" id="Phobius"/>
    </source>
</evidence>
<organism evidence="8 9">
    <name type="scientific">Dendrobium thyrsiflorum</name>
    <name type="common">Pinecone-like raceme dendrobium</name>
    <name type="synonym">Orchid</name>
    <dbReference type="NCBI Taxonomy" id="117978"/>
    <lineage>
        <taxon>Eukaryota</taxon>
        <taxon>Viridiplantae</taxon>
        <taxon>Streptophyta</taxon>
        <taxon>Embryophyta</taxon>
        <taxon>Tracheophyta</taxon>
        <taxon>Spermatophyta</taxon>
        <taxon>Magnoliopsida</taxon>
        <taxon>Liliopsida</taxon>
        <taxon>Asparagales</taxon>
        <taxon>Orchidaceae</taxon>
        <taxon>Epidendroideae</taxon>
        <taxon>Malaxideae</taxon>
        <taxon>Dendrobiinae</taxon>
        <taxon>Dendrobium</taxon>
    </lineage>
</organism>
<dbReference type="Gene3D" id="1.20.144.10">
    <property type="entry name" value="Phosphatidic acid phosphatase type 2/haloperoxidase"/>
    <property type="match status" value="1"/>
</dbReference>
<evidence type="ECO:0000256" key="1">
    <source>
        <dbReference type="ARBA" id="ARBA00004141"/>
    </source>
</evidence>
<proteinExistence type="inferred from homology"/>
<gene>
    <name evidence="8" type="ORF">M5K25_008528</name>
</gene>
<dbReference type="InterPro" id="IPR000326">
    <property type="entry name" value="PAP2/HPO"/>
</dbReference>
<dbReference type="GO" id="GO:0016020">
    <property type="term" value="C:membrane"/>
    <property type="evidence" value="ECO:0007669"/>
    <property type="project" value="UniProtKB-SubCell"/>
</dbReference>
<evidence type="ECO:0000313" key="8">
    <source>
        <dbReference type="EMBL" id="KAL0921454.1"/>
    </source>
</evidence>
<keyword evidence="4 6" id="KW-1133">Transmembrane helix</keyword>
<name>A0ABD0V888_DENTH</name>
<evidence type="ECO:0000256" key="4">
    <source>
        <dbReference type="ARBA" id="ARBA00022989"/>
    </source>
</evidence>
<reference evidence="8 9" key="1">
    <citation type="journal article" date="2024" name="Plant Biotechnol. J.">
        <title>Dendrobium thyrsiflorum genome and its molecular insights into genes involved in important horticultural traits.</title>
        <authorList>
            <person name="Chen B."/>
            <person name="Wang J.Y."/>
            <person name="Zheng P.J."/>
            <person name="Li K.L."/>
            <person name="Liang Y.M."/>
            <person name="Chen X.F."/>
            <person name="Zhang C."/>
            <person name="Zhao X."/>
            <person name="He X."/>
            <person name="Zhang G.Q."/>
            <person name="Liu Z.J."/>
            <person name="Xu Q."/>
        </authorList>
    </citation>
    <scope>NUCLEOTIDE SEQUENCE [LARGE SCALE GENOMIC DNA]</scope>
    <source>
        <strain evidence="8">GZMU011</strain>
    </source>
</reference>
<feature type="transmembrane region" description="Helical" evidence="6">
    <location>
        <begin position="66"/>
        <end position="87"/>
    </location>
</feature>
<feature type="transmembrane region" description="Helical" evidence="6">
    <location>
        <begin position="26"/>
        <end position="46"/>
    </location>
</feature>
<comment type="subcellular location">
    <subcellularLocation>
        <location evidence="1">Membrane</location>
        <topology evidence="1">Multi-pass membrane protein</topology>
    </subcellularLocation>
</comment>
<keyword evidence="9" id="KW-1185">Reference proteome</keyword>
<feature type="transmembrane region" description="Helical" evidence="6">
    <location>
        <begin position="143"/>
        <end position="163"/>
    </location>
</feature>
<dbReference type="Proteomes" id="UP001552299">
    <property type="component" value="Unassembled WGS sequence"/>
</dbReference>
<keyword evidence="5 6" id="KW-0472">Membrane</keyword>
<dbReference type="PANTHER" id="PTHR10165:SF35">
    <property type="entry name" value="RE23632P"/>
    <property type="match status" value="1"/>
</dbReference>
<sequence length="284" mass="31935">MADIQLGAHTIRSNGIKIARFHMHDWIILVLLGIIDIILNVIEPFHRFVGRDMITDLRYPLKSNTIPFWAVPMIGIVLPVFITLGIYFKKQNVYDLHNAVLGLLFSVLITGVLTDAIKDAVGRPRPDFFWRCFPDGKDVGSTAIFSVLSNSMIILLQVLYVMGIKVLSKKGTRVFQAAILHIELQVQQNCETSASFGTTFLLLLEAVRKPSRRFFGWGPHAYFFMLAESQSRNGSTSIAADNLNVIPTMIEPMYIQSEGQNHLALRDSAPTLDEMEAGVDRRMQ</sequence>
<feature type="transmembrane region" description="Helical" evidence="6">
    <location>
        <begin position="99"/>
        <end position="117"/>
    </location>
</feature>